<proteinExistence type="inferred from homology"/>
<evidence type="ECO:0000256" key="3">
    <source>
        <dbReference type="ARBA" id="ARBA00022475"/>
    </source>
</evidence>
<feature type="transmembrane region" description="Helical" evidence="9">
    <location>
        <begin position="6"/>
        <end position="28"/>
    </location>
</feature>
<dbReference type="PANTHER" id="PTHR42982">
    <property type="entry name" value="SEC-INDEPENDENT PROTEIN TRANSLOCASE PROTEIN TATA"/>
    <property type="match status" value="1"/>
</dbReference>
<sequence>MNAGVILEFLNMGGGEIMLILGVVMLLFGGKKLPELARGLGKGIRDFKDASEGVKREIHRNINAMDIDEDLKAENDKYDSQHTPTLEEQMYPTAAAAAPINLTKTPAQEEVEIPASESPAEVAAEAPEIPSAPADEPVAERPPLGTPIAAYTATAAAEKAAAPEVSKMETTETAPVESPKASAPAPETVTPETASTVPSETEKK</sequence>
<reference evidence="11 12" key="1">
    <citation type="submission" date="2017-05" db="EMBL/GenBank/DDBJ databases">
        <authorList>
            <person name="Varghese N."/>
            <person name="Submissions S."/>
        </authorList>
    </citation>
    <scope>NUCLEOTIDE SEQUENCE [LARGE SCALE GENOMIC DNA]</scope>
    <source>
        <strain evidence="11 12">DSM 19036</strain>
    </source>
</reference>
<name>A0A521C3N4_9SPHI</name>
<dbReference type="Gene3D" id="1.20.5.3310">
    <property type="match status" value="1"/>
</dbReference>
<evidence type="ECO:0000256" key="2">
    <source>
        <dbReference type="ARBA" id="ARBA00022448"/>
    </source>
</evidence>
<comment type="function">
    <text evidence="9">Part of the twin-arginine translocation (Tat) system that transports large folded proteins containing a characteristic twin-arginine motif in their signal peptide across membranes. TatA could form the protein-conducting channel of the Tat system.</text>
</comment>
<dbReference type="PANTHER" id="PTHR42982:SF1">
    <property type="entry name" value="SEC-INDEPENDENT PROTEIN TRANSLOCASE PROTEIN TATA"/>
    <property type="match status" value="1"/>
</dbReference>
<evidence type="ECO:0000256" key="4">
    <source>
        <dbReference type="ARBA" id="ARBA00022692"/>
    </source>
</evidence>
<accession>A0A521C3N4</accession>
<evidence type="ECO:0000256" key="10">
    <source>
        <dbReference type="SAM" id="MobiDB-lite"/>
    </source>
</evidence>
<organism evidence="11 12">
    <name type="scientific">Pedobacter westerhofensis</name>
    <dbReference type="NCBI Taxonomy" id="425512"/>
    <lineage>
        <taxon>Bacteria</taxon>
        <taxon>Pseudomonadati</taxon>
        <taxon>Bacteroidota</taxon>
        <taxon>Sphingobacteriia</taxon>
        <taxon>Sphingobacteriales</taxon>
        <taxon>Sphingobacteriaceae</taxon>
        <taxon>Pedobacter</taxon>
    </lineage>
</organism>
<dbReference type="GO" id="GO:0033281">
    <property type="term" value="C:TAT protein transport complex"/>
    <property type="evidence" value="ECO:0007669"/>
    <property type="project" value="UniProtKB-UniRule"/>
</dbReference>
<dbReference type="NCBIfam" id="TIGR01411">
    <property type="entry name" value="tatAE"/>
    <property type="match status" value="1"/>
</dbReference>
<protein>
    <recommendedName>
        <fullName evidence="9">Sec-independent protein translocase protein TatA</fullName>
    </recommendedName>
</protein>
<keyword evidence="8 9" id="KW-0472">Membrane</keyword>
<dbReference type="AlphaFoldDB" id="A0A521C3N4"/>
<keyword evidence="3 9" id="KW-1003">Cell membrane</keyword>
<keyword evidence="12" id="KW-1185">Reference proteome</keyword>
<keyword evidence="5 9" id="KW-0653">Protein transport</keyword>
<dbReference type="InterPro" id="IPR003369">
    <property type="entry name" value="TatA/B/E"/>
</dbReference>
<dbReference type="Pfam" id="PF02416">
    <property type="entry name" value="TatA_B_E"/>
    <property type="match status" value="1"/>
</dbReference>
<dbReference type="RefSeq" id="WP_246101385.1">
    <property type="nucleotide sequence ID" value="NZ_CBCSJO010000004.1"/>
</dbReference>
<dbReference type="GO" id="GO:0008320">
    <property type="term" value="F:protein transmembrane transporter activity"/>
    <property type="evidence" value="ECO:0007669"/>
    <property type="project" value="UniProtKB-UniRule"/>
</dbReference>
<evidence type="ECO:0000256" key="7">
    <source>
        <dbReference type="ARBA" id="ARBA00023010"/>
    </source>
</evidence>
<keyword evidence="7 9" id="KW-0811">Translocation</keyword>
<evidence type="ECO:0000256" key="5">
    <source>
        <dbReference type="ARBA" id="ARBA00022927"/>
    </source>
</evidence>
<keyword evidence="2 9" id="KW-0813">Transport</keyword>
<evidence type="ECO:0000256" key="6">
    <source>
        <dbReference type="ARBA" id="ARBA00022989"/>
    </source>
</evidence>
<comment type="subunit">
    <text evidence="9">Forms a complex with TatC.</text>
</comment>
<dbReference type="InterPro" id="IPR006312">
    <property type="entry name" value="TatA/E"/>
</dbReference>
<comment type="subcellular location">
    <subcellularLocation>
        <location evidence="1 9">Cell membrane</location>
        <topology evidence="1 9">Single-pass membrane protein</topology>
    </subcellularLocation>
</comment>
<dbReference type="HAMAP" id="MF_00236">
    <property type="entry name" value="TatA_E"/>
    <property type="match status" value="1"/>
</dbReference>
<keyword evidence="6 9" id="KW-1133">Transmembrane helix</keyword>
<dbReference type="GO" id="GO:0043953">
    <property type="term" value="P:protein transport by the Tat complex"/>
    <property type="evidence" value="ECO:0007669"/>
    <property type="project" value="UniProtKB-UniRule"/>
</dbReference>
<evidence type="ECO:0000256" key="1">
    <source>
        <dbReference type="ARBA" id="ARBA00004162"/>
    </source>
</evidence>
<evidence type="ECO:0000313" key="11">
    <source>
        <dbReference type="EMBL" id="SMO54009.1"/>
    </source>
</evidence>
<gene>
    <name evidence="9" type="primary">tatA</name>
    <name evidence="11" type="ORF">SAMN06265348_103191</name>
</gene>
<comment type="similarity">
    <text evidence="9">Belongs to the TatA/E family.</text>
</comment>
<dbReference type="EMBL" id="FXTN01000003">
    <property type="protein sequence ID" value="SMO54009.1"/>
    <property type="molecule type" value="Genomic_DNA"/>
</dbReference>
<evidence type="ECO:0000256" key="9">
    <source>
        <dbReference type="HAMAP-Rule" id="MF_00236"/>
    </source>
</evidence>
<feature type="compositionally biased region" description="Low complexity" evidence="10">
    <location>
        <begin position="113"/>
        <end position="136"/>
    </location>
</feature>
<evidence type="ECO:0000313" key="12">
    <source>
        <dbReference type="Proteomes" id="UP000320300"/>
    </source>
</evidence>
<feature type="compositionally biased region" description="Polar residues" evidence="10">
    <location>
        <begin position="190"/>
        <end position="204"/>
    </location>
</feature>
<dbReference type="Proteomes" id="UP000320300">
    <property type="component" value="Unassembled WGS sequence"/>
</dbReference>
<feature type="region of interest" description="Disordered" evidence="10">
    <location>
        <begin position="107"/>
        <end position="204"/>
    </location>
</feature>
<keyword evidence="4 9" id="KW-0812">Transmembrane</keyword>
<evidence type="ECO:0000256" key="8">
    <source>
        <dbReference type="ARBA" id="ARBA00023136"/>
    </source>
</evidence>
<feature type="compositionally biased region" description="Low complexity" evidence="10">
    <location>
        <begin position="149"/>
        <end position="162"/>
    </location>
</feature>